<dbReference type="SUPFAM" id="SSF69000">
    <property type="entry name" value="FAD-dependent thiol oxidase"/>
    <property type="match status" value="1"/>
</dbReference>
<dbReference type="InterPro" id="IPR039799">
    <property type="entry name" value="ALR/ERV"/>
</dbReference>
<dbReference type="AlphaFoldDB" id="A0A9P6L0B0"/>
<dbReference type="PANTHER" id="PTHR12645:SF1">
    <property type="entry name" value="FAD-LINKED SULFHYDRYL OXIDASE ERV2"/>
    <property type="match status" value="1"/>
</dbReference>
<keyword evidence="9" id="KW-1185">Reference proteome</keyword>
<keyword evidence="5" id="KW-1015">Disulfide bond</keyword>
<evidence type="ECO:0000313" key="9">
    <source>
        <dbReference type="Proteomes" id="UP000740883"/>
    </source>
</evidence>
<evidence type="ECO:0000256" key="5">
    <source>
        <dbReference type="ARBA" id="ARBA00023157"/>
    </source>
</evidence>
<comment type="catalytic activity">
    <reaction evidence="6">
        <text>2 R'C(R)SH + O2 = R'C(R)S-S(R)CR' + H2O2</text>
        <dbReference type="Rhea" id="RHEA:17357"/>
        <dbReference type="ChEBI" id="CHEBI:15379"/>
        <dbReference type="ChEBI" id="CHEBI:16240"/>
        <dbReference type="ChEBI" id="CHEBI:16520"/>
        <dbReference type="ChEBI" id="CHEBI:17412"/>
        <dbReference type="EC" id="1.8.3.2"/>
    </reaction>
</comment>
<keyword evidence="6" id="KW-1133">Transmembrane helix</keyword>
<dbReference type="Gene3D" id="1.20.120.310">
    <property type="entry name" value="ERV/ALR sulfhydryl oxidase domain"/>
    <property type="match status" value="1"/>
</dbReference>
<dbReference type="PROSITE" id="PS51324">
    <property type="entry name" value="ERV_ALR"/>
    <property type="match status" value="1"/>
</dbReference>
<evidence type="ECO:0000256" key="3">
    <source>
        <dbReference type="ARBA" id="ARBA00022827"/>
    </source>
</evidence>
<evidence type="ECO:0000256" key="1">
    <source>
        <dbReference type="ARBA" id="ARBA00001974"/>
    </source>
</evidence>
<dbReference type="Pfam" id="PF04777">
    <property type="entry name" value="Evr1_Alr"/>
    <property type="match status" value="1"/>
</dbReference>
<dbReference type="PANTHER" id="PTHR12645">
    <property type="entry name" value="ALR/ERV"/>
    <property type="match status" value="1"/>
</dbReference>
<dbReference type="InterPro" id="IPR036774">
    <property type="entry name" value="ERV/ALR_sulphydryl_oxid_sf"/>
</dbReference>
<feature type="domain" description="ERV/ALR sulfhydryl oxidase" evidence="7">
    <location>
        <begin position="63"/>
        <end position="164"/>
    </location>
</feature>
<evidence type="ECO:0000256" key="4">
    <source>
        <dbReference type="ARBA" id="ARBA00023002"/>
    </source>
</evidence>
<dbReference type="FunFam" id="1.20.120.310:FF:000002">
    <property type="entry name" value="Sulfhydryl oxidase"/>
    <property type="match status" value="1"/>
</dbReference>
<keyword evidence="3 6" id="KW-0274">FAD</keyword>
<dbReference type="Proteomes" id="UP000740883">
    <property type="component" value="Unassembled WGS sequence"/>
</dbReference>
<organism evidence="8 9">
    <name type="scientific">Nosema granulosis</name>
    <dbReference type="NCBI Taxonomy" id="83296"/>
    <lineage>
        <taxon>Eukaryota</taxon>
        <taxon>Fungi</taxon>
        <taxon>Fungi incertae sedis</taxon>
        <taxon>Microsporidia</taxon>
        <taxon>Nosematidae</taxon>
        <taxon>Nosema</taxon>
    </lineage>
</organism>
<accession>A0A9P6L0B0</accession>
<reference evidence="8 9" key="1">
    <citation type="journal article" date="2020" name="Genome Biol. Evol.">
        <title>Comparative genomics of strictly vertically transmitted, feminizing microsporidia endosymbionts of amphipod crustaceans.</title>
        <authorList>
            <person name="Cormier A."/>
            <person name="Chebbi M.A."/>
            <person name="Giraud I."/>
            <person name="Wattier R."/>
            <person name="Teixeira M."/>
            <person name="Gilbert C."/>
            <person name="Rigaud T."/>
            <person name="Cordaux R."/>
        </authorList>
    </citation>
    <scope>NUCLEOTIDE SEQUENCE [LARGE SCALE GENOMIC DNA]</scope>
    <source>
        <strain evidence="8 9">Ou3-Ou53</strain>
    </source>
</reference>
<gene>
    <name evidence="8" type="primary">ERV1</name>
    <name evidence="8" type="ORF">NGRA_0681</name>
</gene>
<keyword evidence="6" id="KW-0472">Membrane</keyword>
<evidence type="ECO:0000256" key="6">
    <source>
        <dbReference type="RuleBase" id="RU371123"/>
    </source>
</evidence>
<evidence type="ECO:0000256" key="2">
    <source>
        <dbReference type="ARBA" id="ARBA00022630"/>
    </source>
</evidence>
<dbReference type="EMBL" id="SBJO01000029">
    <property type="protein sequence ID" value="KAF9764285.1"/>
    <property type="molecule type" value="Genomic_DNA"/>
</dbReference>
<keyword evidence="6" id="KW-0812">Transmembrane</keyword>
<dbReference type="EC" id="1.8.3.2" evidence="6"/>
<evidence type="ECO:0000313" key="8">
    <source>
        <dbReference type="EMBL" id="KAF9764285.1"/>
    </source>
</evidence>
<name>A0A9P6L0B0_9MICR</name>
<sequence length="171" mass="19287">MNKEQTYLRALITIGICWSVYMIYVYIIKGNVAQGDKSIGSSILSSITPKKEVLAPIHTPKLTNMEIRQRLGRATWTLLHTMAAVYPAFPTVQHKKDTLQFIYLISQLYPCGECAGHFQKLLTQHPPQVSSHDEFVGWLCKAHNVVNERLGKPIVDCANVENMWQCGCAPE</sequence>
<evidence type="ECO:0000259" key="7">
    <source>
        <dbReference type="PROSITE" id="PS51324"/>
    </source>
</evidence>
<keyword evidence="2 6" id="KW-0285">Flavoprotein</keyword>
<dbReference type="OrthoDB" id="59470at2759"/>
<dbReference type="InterPro" id="IPR017905">
    <property type="entry name" value="ERV/ALR_sulphydryl_oxidase"/>
</dbReference>
<dbReference type="GO" id="GO:0005739">
    <property type="term" value="C:mitochondrion"/>
    <property type="evidence" value="ECO:0007669"/>
    <property type="project" value="TreeGrafter"/>
</dbReference>
<dbReference type="GO" id="GO:0050660">
    <property type="term" value="F:flavin adenine dinucleotide binding"/>
    <property type="evidence" value="ECO:0007669"/>
    <property type="project" value="TreeGrafter"/>
</dbReference>
<feature type="transmembrane region" description="Helical" evidence="6">
    <location>
        <begin position="6"/>
        <end position="27"/>
    </location>
</feature>
<comment type="caution">
    <text evidence="8">The sequence shown here is derived from an EMBL/GenBank/DDBJ whole genome shotgun (WGS) entry which is preliminary data.</text>
</comment>
<dbReference type="GO" id="GO:0016971">
    <property type="term" value="F:flavin-dependent sulfhydryl oxidase activity"/>
    <property type="evidence" value="ECO:0007669"/>
    <property type="project" value="InterPro"/>
</dbReference>
<proteinExistence type="predicted"/>
<comment type="cofactor">
    <cofactor evidence="1 6">
        <name>FAD</name>
        <dbReference type="ChEBI" id="CHEBI:57692"/>
    </cofactor>
</comment>
<keyword evidence="4 6" id="KW-0560">Oxidoreductase</keyword>
<protein>
    <recommendedName>
        <fullName evidence="6">Sulfhydryl oxidase</fullName>
        <ecNumber evidence="6">1.8.3.2</ecNumber>
    </recommendedName>
</protein>